<evidence type="ECO:0000313" key="7">
    <source>
        <dbReference type="EMBL" id="KAL0456982.1"/>
    </source>
</evidence>
<dbReference type="AlphaFoldDB" id="A0AAW2XSI5"/>
<dbReference type="InterPro" id="IPR050253">
    <property type="entry name" value="Seed_Storage-Functional"/>
</dbReference>
<dbReference type="PANTHER" id="PTHR31189:SF76">
    <property type="entry name" value="11S GLOBULIN SUBUNIT BETA-LIKE"/>
    <property type="match status" value="1"/>
</dbReference>
<keyword evidence="4" id="KW-1015">Disulfide bond</keyword>
<gene>
    <name evidence="7" type="ORF">Slati_1037400</name>
</gene>
<organism evidence="7">
    <name type="scientific">Sesamum latifolium</name>
    <dbReference type="NCBI Taxonomy" id="2727402"/>
    <lineage>
        <taxon>Eukaryota</taxon>
        <taxon>Viridiplantae</taxon>
        <taxon>Streptophyta</taxon>
        <taxon>Embryophyta</taxon>
        <taxon>Tracheophyta</taxon>
        <taxon>Spermatophyta</taxon>
        <taxon>Magnoliopsida</taxon>
        <taxon>eudicotyledons</taxon>
        <taxon>Gunneridae</taxon>
        <taxon>Pentapetalae</taxon>
        <taxon>asterids</taxon>
        <taxon>lamiids</taxon>
        <taxon>Lamiales</taxon>
        <taxon>Pedaliaceae</taxon>
        <taxon>Sesamum</taxon>
    </lineage>
</organism>
<dbReference type="GO" id="GO:0045735">
    <property type="term" value="F:nutrient reservoir activity"/>
    <property type="evidence" value="ECO:0007669"/>
    <property type="project" value="UniProtKB-KW"/>
</dbReference>
<protein>
    <submittedName>
        <fullName evidence="7">11S globulin seed storage protein 1</fullName>
    </submittedName>
</protein>
<dbReference type="InterPro" id="IPR006045">
    <property type="entry name" value="Cupin_1"/>
</dbReference>
<evidence type="ECO:0000256" key="1">
    <source>
        <dbReference type="ARBA" id="ARBA00007178"/>
    </source>
</evidence>
<dbReference type="FunFam" id="2.60.120.10:FF:000073">
    <property type="entry name" value="Glycinin G1"/>
    <property type="match status" value="1"/>
</dbReference>
<keyword evidence="2" id="KW-0758">Storage protein</keyword>
<dbReference type="Pfam" id="PF00190">
    <property type="entry name" value="Cupin_1"/>
    <property type="match status" value="2"/>
</dbReference>
<feature type="region of interest" description="Disordered" evidence="5">
    <location>
        <begin position="1"/>
        <end position="23"/>
    </location>
</feature>
<dbReference type="SUPFAM" id="SSF51182">
    <property type="entry name" value="RmlC-like cupins"/>
    <property type="match status" value="1"/>
</dbReference>
<evidence type="ECO:0000256" key="2">
    <source>
        <dbReference type="ARBA" id="ARBA00022761"/>
    </source>
</evidence>
<dbReference type="CDD" id="cd02242">
    <property type="entry name" value="cupin_11S_legumin_N"/>
    <property type="match status" value="1"/>
</dbReference>
<accession>A0AAW2XSI5</accession>
<proteinExistence type="inferred from homology"/>
<comment type="caution">
    <text evidence="7">The sequence shown here is derived from an EMBL/GenBank/DDBJ whole genome shotgun (WGS) entry which is preliminary data.</text>
</comment>
<feature type="compositionally biased region" description="Polar residues" evidence="5">
    <location>
        <begin position="14"/>
        <end position="23"/>
    </location>
</feature>
<dbReference type="PANTHER" id="PTHR31189">
    <property type="entry name" value="OS03G0336100 PROTEIN-RELATED"/>
    <property type="match status" value="1"/>
</dbReference>
<evidence type="ECO:0000259" key="6">
    <source>
        <dbReference type="SMART" id="SM00835"/>
    </source>
</evidence>
<dbReference type="InterPro" id="IPR014710">
    <property type="entry name" value="RmlC-like_jellyroll"/>
</dbReference>
<dbReference type="CDD" id="cd02243">
    <property type="entry name" value="cupin_11S_legumin_C"/>
    <property type="match status" value="1"/>
</dbReference>
<feature type="domain" description="Cupin type-1" evidence="6">
    <location>
        <begin position="108"/>
        <end position="310"/>
    </location>
</feature>
<reference evidence="7" key="2">
    <citation type="journal article" date="2024" name="Plant">
        <title>Genomic evolution and insights into agronomic trait innovations of Sesamum species.</title>
        <authorList>
            <person name="Miao H."/>
            <person name="Wang L."/>
            <person name="Qu L."/>
            <person name="Liu H."/>
            <person name="Sun Y."/>
            <person name="Le M."/>
            <person name="Wang Q."/>
            <person name="Wei S."/>
            <person name="Zheng Y."/>
            <person name="Lin W."/>
            <person name="Duan Y."/>
            <person name="Cao H."/>
            <person name="Xiong S."/>
            <person name="Wang X."/>
            <person name="Wei L."/>
            <person name="Li C."/>
            <person name="Ma Q."/>
            <person name="Ju M."/>
            <person name="Zhao R."/>
            <person name="Li G."/>
            <person name="Mu C."/>
            <person name="Tian Q."/>
            <person name="Mei H."/>
            <person name="Zhang T."/>
            <person name="Gao T."/>
            <person name="Zhang H."/>
        </authorList>
    </citation>
    <scope>NUCLEOTIDE SEQUENCE</scope>
    <source>
        <strain evidence="7">KEN1</strain>
    </source>
</reference>
<evidence type="ECO:0000256" key="3">
    <source>
        <dbReference type="ARBA" id="ARBA00023129"/>
    </source>
</evidence>
<dbReference type="PRINTS" id="PR00439">
    <property type="entry name" value="11SGLOBULIN"/>
</dbReference>
<dbReference type="InterPro" id="IPR011051">
    <property type="entry name" value="RmlC_Cupin_sf"/>
</dbReference>
<evidence type="ECO:0000256" key="4">
    <source>
        <dbReference type="ARBA" id="ARBA00023157"/>
    </source>
</evidence>
<sequence length="532" mass="60310">MQTHNKTKAHAQQIKPNVTPFSPSHTLRVGLHPPISTINLHPSLFPASHPSSPPPNMALTSLLSFFIAVTLLIRGLSAQLAGEQDFYWQNLQTQQQHKLQARTDCRVERLTAQEPTIRFESEAGLTEFWDRNNQQFECAGVAAVRNVIQPRGLLLPHYNNAPQLLYVVRGIIFDREGIQGTVIPGCAETFERDTQPRQDRRRRFMDRHQKVRQFRQGDILALPAGLTLWFYNNGGEPLVTVALLDTGNAANQLDQKFRHFFLAGNPQGGRQSYFGRPEMEKQQGGTNNIFNGFDDEILADAFGVDVQTARRLKGQNDLRGRIVRAERFDIVLPVKKKRRKDEPARADVYNPRGGRITSLNSQSLPILSWLRLSAEKGVLYRNGLVAPHWNLNAHSIIYITRGSGRFQVVGHTGRSVFDGVVREGQLIIVPQNYVVAKRASEDEGLEWISFKTNDNAMTSQLAGRLSAIRAMPEEVVMTAFQVSRDEARRLKYNREETRVFSSTSRYRPRSSRPMSNMPKPFEYALDVIKAMM</sequence>
<comment type="similarity">
    <text evidence="1">Belongs to the 11S seed storage protein (globulins) family.</text>
</comment>
<feature type="domain" description="Cupin type-1" evidence="6">
    <location>
        <begin position="340"/>
        <end position="488"/>
    </location>
</feature>
<dbReference type="SMART" id="SM00835">
    <property type="entry name" value="Cupin_1"/>
    <property type="match status" value="2"/>
</dbReference>
<dbReference type="EMBL" id="JACGWN010000003">
    <property type="protein sequence ID" value="KAL0456982.1"/>
    <property type="molecule type" value="Genomic_DNA"/>
</dbReference>
<name>A0AAW2XSI5_9LAMI</name>
<reference evidence="7" key="1">
    <citation type="submission" date="2020-06" db="EMBL/GenBank/DDBJ databases">
        <authorList>
            <person name="Li T."/>
            <person name="Hu X."/>
            <person name="Zhang T."/>
            <person name="Song X."/>
            <person name="Zhang H."/>
            <person name="Dai N."/>
            <person name="Sheng W."/>
            <person name="Hou X."/>
            <person name="Wei L."/>
        </authorList>
    </citation>
    <scope>NUCLEOTIDE SEQUENCE</scope>
    <source>
        <strain evidence="7">KEN1</strain>
        <tissue evidence="7">Leaf</tissue>
    </source>
</reference>
<dbReference type="Gene3D" id="2.60.120.10">
    <property type="entry name" value="Jelly Rolls"/>
    <property type="match status" value="2"/>
</dbReference>
<evidence type="ECO:0000256" key="5">
    <source>
        <dbReference type="SAM" id="MobiDB-lite"/>
    </source>
</evidence>
<keyword evidence="3" id="KW-0708">Seed storage protein</keyword>
<dbReference type="InterPro" id="IPR006044">
    <property type="entry name" value="11S_seedstore_pln"/>
</dbReference>